<evidence type="ECO:0000259" key="3">
    <source>
        <dbReference type="Pfam" id="PF13649"/>
    </source>
</evidence>
<dbReference type="Gene3D" id="1.10.150.290">
    <property type="entry name" value="S-adenosyl-L-methionine-dependent methyltransferases"/>
    <property type="match status" value="1"/>
</dbReference>
<evidence type="ECO:0000313" key="4">
    <source>
        <dbReference type="EMBL" id="TPX08066.1"/>
    </source>
</evidence>
<dbReference type="GO" id="GO:0032259">
    <property type="term" value="P:methylation"/>
    <property type="evidence" value="ECO:0007669"/>
    <property type="project" value="UniProtKB-KW"/>
</dbReference>
<sequence>MADGKDTARKDWSANQYLKFEKQRTRPARDLLAQVPLDQPPRRVLDVGCGPGNSTEILREQYPAAAIEGIDSSPDMIAKAGKRLPDIPFSVVDLRTYSPKEPQDLIFSNAVLHWLRADERIPTMRRMVEWLRPGGVLAIQVPDNYLEKSHAAMRAVAEEGPWAPVLGPLKPALDPFESPQELYDGLIPLCSAVDIWHTFYQHPLEDHQGVVEWVKGTGLRPFLDPLGPEDRVAFEKEYLEKLKGLYPVSVDGKVLLRYPRLFLVAVRA</sequence>
<protein>
    <recommendedName>
        <fullName evidence="3">Methyltransferase domain-containing protein</fullName>
    </recommendedName>
</protein>
<dbReference type="SUPFAM" id="SSF53335">
    <property type="entry name" value="S-adenosyl-L-methionine-dependent methyltransferases"/>
    <property type="match status" value="1"/>
</dbReference>
<gene>
    <name evidence="4" type="ORF">E0L32_010266</name>
</gene>
<evidence type="ECO:0000256" key="2">
    <source>
        <dbReference type="ARBA" id="ARBA00022679"/>
    </source>
</evidence>
<keyword evidence="1" id="KW-0489">Methyltransferase</keyword>
<reference evidence="4 5" key="1">
    <citation type="submission" date="2019-06" db="EMBL/GenBank/DDBJ databases">
        <title>Draft genome sequence of the filamentous fungus Phialemoniopsis curvata isolated from diesel fuel.</title>
        <authorList>
            <person name="Varaljay V.A."/>
            <person name="Lyon W.J."/>
            <person name="Crouch A.L."/>
            <person name="Drake C.E."/>
            <person name="Hollomon J.M."/>
            <person name="Nadeau L.J."/>
            <person name="Nunn H.S."/>
            <person name="Stevenson B.S."/>
            <person name="Bojanowski C.L."/>
            <person name="Crookes-Goodson W.J."/>
        </authorList>
    </citation>
    <scope>NUCLEOTIDE SEQUENCE [LARGE SCALE GENOMIC DNA]</scope>
    <source>
        <strain evidence="4 5">D216</strain>
    </source>
</reference>
<keyword evidence="2" id="KW-0808">Transferase</keyword>
<evidence type="ECO:0000313" key="5">
    <source>
        <dbReference type="Proteomes" id="UP000319257"/>
    </source>
</evidence>
<dbReference type="Gene3D" id="3.40.50.150">
    <property type="entry name" value="Vaccinia Virus protein VP39"/>
    <property type="match status" value="1"/>
</dbReference>
<dbReference type="InterPro" id="IPR023149">
    <property type="entry name" value="Trans_acon_MeTrfase_C"/>
</dbReference>
<dbReference type="OrthoDB" id="66144at2759"/>
<dbReference type="RefSeq" id="XP_030989777.1">
    <property type="nucleotide sequence ID" value="XM_031132865.1"/>
</dbReference>
<keyword evidence="5" id="KW-1185">Reference proteome</keyword>
<dbReference type="InParanoid" id="A0A507AN64"/>
<dbReference type="PANTHER" id="PTHR43861">
    <property type="entry name" value="TRANS-ACONITATE 2-METHYLTRANSFERASE-RELATED"/>
    <property type="match status" value="1"/>
</dbReference>
<organism evidence="4 5">
    <name type="scientific">Thyridium curvatum</name>
    <dbReference type="NCBI Taxonomy" id="1093900"/>
    <lineage>
        <taxon>Eukaryota</taxon>
        <taxon>Fungi</taxon>
        <taxon>Dikarya</taxon>
        <taxon>Ascomycota</taxon>
        <taxon>Pezizomycotina</taxon>
        <taxon>Sordariomycetes</taxon>
        <taxon>Sordariomycetidae</taxon>
        <taxon>Thyridiales</taxon>
        <taxon>Thyridiaceae</taxon>
        <taxon>Thyridium</taxon>
    </lineage>
</organism>
<evidence type="ECO:0000256" key="1">
    <source>
        <dbReference type="ARBA" id="ARBA00022603"/>
    </source>
</evidence>
<proteinExistence type="predicted"/>
<dbReference type="PANTHER" id="PTHR43861:SF1">
    <property type="entry name" value="TRANS-ACONITATE 2-METHYLTRANSFERASE"/>
    <property type="match status" value="1"/>
</dbReference>
<name>A0A507AN64_9PEZI</name>
<dbReference type="GeneID" id="41977713"/>
<dbReference type="STRING" id="1093900.A0A507AN64"/>
<feature type="domain" description="Methyltransferase" evidence="3">
    <location>
        <begin position="44"/>
        <end position="135"/>
    </location>
</feature>
<dbReference type="AlphaFoldDB" id="A0A507AN64"/>
<comment type="caution">
    <text evidence="4">The sequence shown here is derived from an EMBL/GenBank/DDBJ whole genome shotgun (WGS) entry which is preliminary data.</text>
</comment>
<dbReference type="InterPro" id="IPR041698">
    <property type="entry name" value="Methyltransf_25"/>
</dbReference>
<dbReference type="Pfam" id="PF13649">
    <property type="entry name" value="Methyltransf_25"/>
    <property type="match status" value="1"/>
</dbReference>
<dbReference type="Proteomes" id="UP000319257">
    <property type="component" value="Unassembled WGS sequence"/>
</dbReference>
<accession>A0A507AN64</accession>
<dbReference type="EMBL" id="SKBQ01000081">
    <property type="protein sequence ID" value="TPX08066.1"/>
    <property type="molecule type" value="Genomic_DNA"/>
</dbReference>
<dbReference type="InterPro" id="IPR029063">
    <property type="entry name" value="SAM-dependent_MTases_sf"/>
</dbReference>
<dbReference type="NCBIfam" id="NF002463">
    <property type="entry name" value="PRK01683.1"/>
    <property type="match status" value="1"/>
</dbReference>
<dbReference type="GO" id="GO:0030798">
    <property type="term" value="F:trans-aconitate 2-methyltransferase activity"/>
    <property type="evidence" value="ECO:0007669"/>
    <property type="project" value="InterPro"/>
</dbReference>
<dbReference type="CDD" id="cd02440">
    <property type="entry name" value="AdoMet_MTases"/>
    <property type="match status" value="1"/>
</dbReference>